<gene>
    <name evidence="1" type="ORF">DCD74_06730</name>
</gene>
<evidence type="ECO:0008006" key="3">
    <source>
        <dbReference type="Google" id="ProtNLM"/>
    </source>
</evidence>
<proteinExistence type="predicted"/>
<reference evidence="2" key="1">
    <citation type="submission" date="2018-05" db="EMBL/GenBank/DDBJ databases">
        <title>Luteimonas pekinense sp. nov., isolated from human Meibomian gland secretions, Beijing, China.</title>
        <authorList>
            <person name="Wen T."/>
            <person name="Bai H."/>
            <person name="Lv H."/>
        </authorList>
    </citation>
    <scope>NUCLEOTIDE SEQUENCE [LARGE SCALE GENOMIC DNA]</scope>
    <source>
        <strain evidence="2">83-4</strain>
    </source>
</reference>
<name>A0A344J5W4_9GAMM</name>
<dbReference type="KEGG" id="lue:DCD74_06730"/>
<dbReference type="RefSeq" id="WP_112926637.1">
    <property type="nucleotide sequence ID" value="NZ_CP029556.1"/>
</dbReference>
<dbReference type="Proteomes" id="UP000251842">
    <property type="component" value="Chromosome"/>
</dbReference>
<protein>
    <recommendedName>
        <fullName evidence="3">AsmA domain-containing protein</fullName>
    </recommendedName>
</protein>
<dbReference type="AlphaFoldDB" id="A0A344J5W4"/>
<dbReference type="OrthoDB" id="5965899at2"/>
<organism evidence="1 2">
    <name type="scientific">Solilutibacter oculi</name>
    <dbReference type="NCBI Taxonomy" id="2698682"/>
    <lineage>
        <taxon>Bacteria</taxon>
        <taxon>Pseudomonadati</taxon>
        <taxon>Pseudomonadota</taxon>
        <taxon>Gammaproteobacteria</taxon>
        <taxon>Lysobacterales</taxon>
        <taxon>Lysobacteraceae</taxon>
        <taxon>Solilutibacter</taxon>
    </lineage>
</organism>
<keyword evidence="2" id="KW-1185">Reference proteome</keyword>
<dbReference type="EMBL" id="CP029556">
    <property type="protein sequence ID" value="AXA84424.1"/>
    <property type="molecule type" value="Genomic_DNA"/>
</dbReference>
<sequence length="434" mass="47012">MNTDSPASTPAPRKRRWARGFLIALLVLAALLALLALGIRYALQPAVATHFILQQAGKSLGLEIAADGEPELQLRGTPTLVVRGVHARQPGATREMLKAERILLSLPWSTLKSRGRQLDIQRVELDAPVLDLSALADWRRTRPPSAMQRLPTLTRGLRVHRGQLLGEGWKMADVGIDLPYFAPDKPLAARVAGRYEAEAMQLPFDLHIALSKPDTSAALGLAGDVTPTARDWKLPMHLRLSAPMHWGDDGLRLQPAKLGARARYEGGGEPLPFVIGAFGPARISKDGLDWPALALALRGEGVVPDLDGHGALHASHRLALSLAGRIHAWPEAWPVLPKPLSASRSPLPFSLDYAGALDFSDVVAFELQRDATRFDGQLRVRDVLAWREIAATASPLPPLDGHLVTPRLDIAGAQLEGVEVDFEDPAIPPADTKK</sequence>
<evidence type="ECO:0000313" key="2">
    <source>
        <dbReference type="Proteomes" id="UP000251842"/>
    </source>
</evidence>
<accession>A0A344J5W4</accession>
<evidence type="ECO:0000313" key="1">
    <source>
        <dbReference type="EMBL" id="AXA84424.1"/>
    </source>
</evidence>